<comment type="caution">
    <text evidence="2">The sequence shown here is derived from an EMBL/GenBank/DDBJ whole genome shotgun (WGS) entry which is preliminary data.</text>
</comment>
<gene>
    <name evidence="2" type="ORF">tinsulaeT_30370</name>
</gene>
<evidence type="ECO:0000313" key="3">
    <source>
        <dbReference type="Proteomes" id="UP001157186"/>
    </source>
</evidence>
<dbReference type="RefSeq" id="WP_284245625.1">
    <property type="nucleotide sequence ID" value="NZ_BSST01000001.1"/>
</dbReference>
<feature type="chain" id="PRO_5046852458" description="DUF3718 domain-containing protein" evidence="1">
    <location>
        <begin position="20"/>
        <end position="147"/>
    </location>
</feature>
<evidence type="ECO:0008006" key="4">
    <source>
        <dbReference type="Google" id="ProtNLM"/>
    </source>
</evidence>
<keyword evidence="3" id="KW-1185">Reference proteome</keyword>
<dbReference type="Proteomes" id="UP001157186">
    <property type="component" value="Unassembled WGS sequence"/>
</dbReference>
<reference evidence="2 3" key="1">
    <citation type="submission" date="2023-03" db="EMBL/GenBank/DDBJ databases">
        <title>Draft genome sequence of Thalassotalea insulae KCTC 62186T.</title>
        <authorList>
            <person name="Sawabe T."/>
        </authorList>
    </citation>
    <scope>NUCLEOTIDE SEQUENCE [LARGE SCALE GENOMIC DNA]</scope>
    <source>
        <strain evidence="2 3">KCTC 62186</strain>
    </source>
</reference>
<protein>
    <recommendedName>
        <fullName evidence="4">DUF3718 domain-containing protein</fullName>
    </recommendedName>
</protein>
<dbReference type="EMBL" id="BSST01000001">
    <property type="protein sequence ID" value="GLX79697.1"/>
    <property type="molecule type" value="Genomic_DNA"/>
</dbReference>
<evidence type="ECO:0000313" key="2">
    <source>
        <dbReference type="EMBL" id="GLX79697.1"/>
    </source>
</evidence>
<feature type="signal peptide" evidence="1">
    <location>
        <begin position="1"/>
        <end position="19"/>
    </location>
</feature>
<name>A0ABQ6GYN7_9GAMM</name>
<evidence type="ECO:0000256" key="1">
    <source>
        <dbReference type="SAM" id="SignalP"/>
    </source>
</evidence>
<organism evidence="2 3">
    <name type="scientific">Thalassotalea insulae</name>
    <dbReference type="NCBI Taxonomy" id="2056778"/>
    <lineage>
        <taxon>Bacteria</taxon>
        <taxon>Pseudomonadati</taxon>
        <taxon>Pseudomonadota</taxon>
        <taxon>Gammaproteobacteria</taxon>
        <taxon>Alteromonadales</taxon>
        <taxon>Colwelliaceae</taxon>
        <taxon>Thalassotalea</taxon>
    </lineage>
</organism>
<proteinExistence type="predicted"/>
<keyword evidence="1" id="KW-0732">Signal</keyword>
<sequence length="147" mass="16156">MKRLISFVILLVMPTATFALTTNVEFKAYDQSLASQVCVTAAKDGFQAAKTRLKNSVDNYIEVMLSIKCNGQNLRSFAKNYQPVKPEALVKKSVMIKAADNREESKICAAAVKNGVKAVAEQTGNKVDDLLCNGVTLRRFVARYTTS</sequence>
<accession>A0ABQ6GYN7</accession>